<accession>A0A4P9W2S8</accession>
<dbReference type="AlphaFoldDB" id="A0A4P9W2S8"/>
<organism evidence="1 2">
    <name type="scientific">Blyttiomyces helicus</name>
    <dbReference type="NCBI Taxonomy" id="388810"/>
    <lineage>
        <taxon>Eukaryota</taxon>
        <taxon>Fungi</taxon>
        <taxon>Fungi incertae sedis</taxon>
        <taxon>Chytridiomycota</taxon>
        <taxon>Chytridiomycota incertae sedis</taxon>
        <taxon>Chytridiomycetes</taxon>
        <taxon>Chytridiomycetes incertae sedis</taxon>
        <taxon>Blyttiomyces</taxon>
    </lineage>
</organism>
<name>A0A4P9W2S8_9FUNG</name>
<dbReference type="EMBL" id="KZ998086">
    <property type="protein sequence ID" value="RKO86569.1"/>
    <property type="molecule type" value="Genomic_DNA"/>
</dbReference>
<gene>
    <name evidence="1" type="ORF">BDK51DRAFT_31100</name>
</gene>
<dbReference type="OrthoDB" id="10688764at2759"/>
<sequence length="350" mass="37136">MNVYPTPATSSRLGGIGAWNTPYGNLNIASRMPAPLATCGPLGVQSPLAACGPLGVQSPLAACGSLGVQPPLSTWSSMGMQSPPAIWGTTGMRSPLTTSGTDIQCIIHDVLTDRTRDMRNDALITELLDHRRLNRNIDDVIADISAGCYVHPQQVAQALIEDAADNLATDVAINAVIADRVSNRRNDRVIEDLLTKGVRVPTALDQQMHQQSSEVDNMLQQLTWKIITSEPTDVRLGLHDVRKRTARAPQMWATQGLGWGSVMTPQHAAMAPLMGSGVVCCTSPMVGGVSPMMRGANLGVCGVNPMTMRGVSPMMGQAYANQLSCCSPGVTRRMGVPNGLTICPITGNLC</sequence>
<dbReference type="Proteomes" id="UP000269721">
    <property type="component" value="Unassembled WGS sequence"/>
</dbReference>
<protein>
    <submittedName>
        <fullName evidence="1">Uncharacterized protein</fullName>
    </submittedName>
</protein>
<proteinExistence type="predicted"/>
<reference evidence="2" key="1">
    <citation type="journal article" date="2018" name="Nat. Microbiol.">
        <title>Leveraging single-cell genomics to expand the fungal tree of life.</title>
        <authorList>
            <person name="Ahrendt S.R."/>
            <person name="Quandt C.A."/>
            <person name="Ciobanu D."/>
            <person name="Clum A."/>
            <person name="Salamov A."/>
            <person name="Andreopoulos B."/>
            <person name="Cheng J.F."/>
            <person name="Woyke T."/>
            <person name="Pelin A."/>
            <person name="Henrissat B."/>
            <person name="Reynolds N.K."/>
            <person name="Benny G.L."/>
            <person name="Smith M.E."/>
            <person name="James T.Y."/>
            <person name="Grigoriev I.V."/>
        </authorList>
    </citation>
    <scope>NUCLEOTIDE SEQUENCE [LARGE SCALE GENOMIC DNA]</scope>
</reference>
<feature type="non-terminal residue" evidence="1">
    <location>
        <position position="350"/>
    </location>
</feature>
<keyword evidence="2" id="KW-1185">Reference proteome</keyword>
<evidence type="ECO:0000313" key="1">
    <source>
        <dbReference type="EMBL" id="RKO86569.1"/>
    </source>
</evidence>
<evidence type="ECO:0000313" key="2">
    <source>
        <dbReference type="Proteomes" id="UP000269721"/>
    </source>
</evidence>